<dbReference type="PRINTS" id="PR00007">
    <property type="entry name" value="COMPLEMNTC1Q"/>
</dbReference>
<dbReference type="GO" id="GO:0005576">
    <property type="term" value="C:extracellular region"/>
    <property type="evidence" value="ECO:0007669"/>
    <property type="project" value="UniProtKB-SubCell"/>
</dbReference>
<evidence type="ECO:0000256" key="4">
    <source>
        <dbReference type="SAM" id="Coils"/>
    </source>
</evidence>
<keyword evidence="3" id="KW-0732">Signal</keyword>
<keyword evidence="2" id="KW-0964">Secreted</keyword>
<evidence type="ECO:0000256" key="5">
    <source>
        <dbReference type="SAM" id="MobiDB-lite"/>
    </source>
</evidence>
<name>A0A8B8BAX5_CRAVI</name>
<feature type="coiled-coil region" evidence="4">
    <location>
        <begin position="34"/>
        <end position="68"/>
    </location>
</feature>
<dbReference type="KEGG" id="cvn:111108506"/>
<evidence type="ECO:0000256" key="2">
    <source>
        <dbReference type="ARBA" id="ARBA00022525"/>
    </source>
</evidence>
<dbReference type="SUPFAM" id="SSF49842">
    <property type="entry name" value="TNF-like"/>
    <property type="match status" value="1"/>
</dbReference>
<dbReference type="RefSeq" id="XP_022300156.1">
    <property type="nucleotide sequence ID" value="XM_022444448.1"/>
</dbReference>
<dbReference type="Proteomes" id="UP000694844">
    <property type="component" value="Chromosome 8"/>
</dbReference>
<proteinExistence type="predicted"/>
<feature type="region of interest" description="Disordered" evidence="5">
    <location>
        <begin position="73"/>
        <end position="100"/>
    </location>
</feature>
<dbReference type="InterPro" id="IPR008983">
    <property type="entry name" value="Tumour_necrosis_fac-like_dom"/>
</dbReference>
<evidence type="ECO:0000313" key="8">
    <source>
        <dbReference type="RefSeq" id="XP_022300156.1"/>
    </source>
</evidence>
<dbReference type="SMART" id="SM00110">
    <property type="entry name" value="C1Q"/>
    <property type="match status" value="1"/>
</dbReference>
<sequence length="254" mass="28368">MEYHFRIFCVILGIMGIIGNVLCITEEEIIKIVERKMEKIIKKYDRKIALLQEKIHAQDVKFQNLEKKCSTPTKDAIEKGEEKSIQPNVSTGGNNTGMQSKRLASSRHANVERIAEGTSGHVAFCAHMAASEHSPSLHHIILFDIVKTNIGSAYNKNSGMFTAPADGVYTFTWTIFSGYYSYVYTQIVVNSNAFDSMIVNSEEVGDMHSGTKLIVVSLTRGDVVYVRTDDTYLSHGDLYSGRVNGYSSFCGWKL</sequence>
<keyword evidence="4" id="KW-0175">Coiled coil</keyword>
<evidence type="ECO:0000256" key="1">
    <source>
        <dbReference type="ARBA" id="ARBA00004613"/>
    </source>
</evidence>
<gene>
    <name evidence="8" type="primary">LOC111108506</name>
</gene>
<dbReference type="AlphaFoldDB" id="A0A8B8BAX5"/>
<protein>
    <submittedName>
        <fullName evidence="8">Heavy metal-binding protein HIP-like isoform X1</fullName>
    </submittedName>
</protein>
<dbReference type="OrthoDB" id="6117751at2759"/>
<organism evidence="7 8">
    <name type="scientific">Crassostrea virginica</name>
    <name type="common">Eastern oyster</name>
    <dbReference type="NCBI Taxonomy" id="6565"/>
    <lineage>
        <taxon>Eukaryota</taxon>
        <taxon>Metazoa</taxon>
        <taxon>Spiralia</taxon>
        <taxon>Lophotrochozoa</taxon>
        <taxon>Mollusca</taxon>
        <taxon>Bivalvia</taxon>
        <taxon>Autobranchia</taxon>
        <taxon>Pteriomorphia</taxon>
        <taxon>Ostreida</taxon>
        <taxon>Ostreoidea</taxon>
        <taxon>Ostreidae</taxon>
        <taxon>Crassostrea</taxon>
    </lineage>
</organism>
<keyword evidence="7" id="KW-1185">Reference proteome</keyword>
<reference evidence="8" key="1">
    <citation type="submission" date="2025-08" db="UniProtKB">
        <authorList>
            <consortium name="RefSeq"/>
        </authorList>
    </citation>
    <scope>IDENTIFICATION</scope>
    <source>
        <tissue evidence="8">Whole sample</tissue>
    </source>
</reference>
<dbReference type="InterPro" id="IPR050822">
    <property type="entry name" value="Cerebellin_Synaptic_Org"/>
</dbReference>
<dbReference type="Pfam" id="PF00386">
    <property type="entry name" value="C1q"/>
    <property type="match status" value="1"/>
</dbReference>
<feature type="compositionally biased region" description="Polar residues" evidence="5">
    <location>
        <begin position="85"/>
        <end position="100"/>
    </location>
</feature>
<dbReference type="GeneID" id="111108506"/>
<dbReference type="PANTHER" id="PTHR22923:SF116">
    <property type="entry name" value="C1Q DOMAIN-CONTAINING PROTEIN"/>
    <property type="match status" value="1"/>
</dbReference>
<accession>A0A8B8BAX5</accession>
<dbReference type="Gene3D" id="2.60.120.40">
    <property type="match status" value="1"/>
</dbReference>
<evidence type="ECO:0000313" key="7">
    <source>
        <dbReference type="Proteomes" id="UP000694844"/>
    </source>
</evidence>
<feature type="compositionally biased region" description="Basic and acidic residues" evidence="5">
    <location>
        <begin position="73"/>
        <end position="84"/>
    </location>
</feature>
<comment type="subcellular location">
    <subcellularLocation>
        <location evidence="1">Secreted</location>
    </subcellularLocation>
</comment>
<dbReference type="InterPro" id="IPR001073">
    <property type="entry name" value="C1q_dom"/>
</dbReference>
<evidence type="ECO:0000256" key="3">
    <source>
        <dbReference type="ARBA" id="ARBA00022729"/>
    </source>
</evidence>
<dbReference type="PANTHER" id="PTHR22923">
    <property type="entry name" value="CEREBELLIN-RELATED"/>
    <property type="match status" value="1"/>
</dbReference>
<evidence type="ECO:0000259" key="6">
    <source>
        <dbReference type="PROSITE" id="PS50871"/>
    </source>
</evidence>
<dbReference type="PROSITE" id="PS50871">
    <property type="entry name" value="C1Q"/>
    <property type="match status" value="1"/>
</dbReference>
<feature type="domain" description="C1q" evidence="6">
    <location>
        <begin position="117"/>
        <end position="254"/>
    </location>
</feature>